<protein>
    <submittedName>
        <fullName evidence="3">Class I SAM-dependent methyltransferase</fullName>
    </submittedName>
</protein>
<dbReference type="Pfam" id="PF13649">
    <property type="entry name" value="Methyltransf_25"/>
    <property type="match status" value="1"/>
</dbReference>
<dbReference type="GO" id="GO:0008168">
    <property type="term" value="F:methyltransferase activity"/>
    <property type="evidence" value="ECO:0007669"/>
    <property type="project" value="UniProtKB-KW"/>
</dbReference>
<dbReference type="GO" id="GO:0032259">
    <property type="term" value="P:methylation"/>
    <property type="evidence" value="ECO:0007669"/>
    <property type="project" value="UniProtKB-KW"/>
</dbReference>
<dbReference type="Gene3D" id="3.40.50.150">
    <property type="entry name" value="Vaccinia Virus protein VP39"/>
    <property type="match status" value="1"/>
</dbReference>
<dbReference type="AlphaFoldDB" id="A0A4S4NBM4"/>
<dbReference type="CDD" id="cd02440">
    <property type="entry name" value="AdoMet_MTases"/>
    <property type="match status" value="1"/>
</dbReference>
<keyword evidence="1 3" id="KW-0808">Transferase</keyword>
<evidence type="ECO:0000259" key="2">
    <source>
        <dbReference type="Pfam" id="PF13649"/>
    </source>
</evidence>
<dbReference type="RefSeq" id="WP_136462415.1">
    <property type="nucleotide sequence ID" value="NZ_SRKY01000002.1"/>
</dbReference>
<keyword evidence="4" id="KW-1185">Reference proteome</keyword>
<dbReference type="Proteomes" id="UP000306602">
    <property type="component" value="Unassembled WGS sequence"/>
</dbReference>
<feature type="domain" description="Methyltransferase" evidence="2">
    <location>
        <begin position="43"/>
        <end position="133"/>
    </location>
</feature>
<name>A0A4S4NBM4_9RHOB</name>
<dbReference type="InterPro" id="IPR041698">
    <property type="entry name" value="Methyltransf_25"/>
</dbReference>
<accession>A0A4S4NBM4</accession>
<gene>
    <name evidence="3" type="ORF">E4Z66_07675</name>
</gene>
<evidence type="ECO:0000313" key="3">
    <source>
        <dbReference type="EMBL" id="THH36816.1"/>
    </source>
</evidence>
<keyword evidence="3" id="KW-0489">Methyltransferase</keyword>
<dbReference type="InterPro" id="IPR029063">
    <property type="entry name" value="SAM-dependent_MTases_sf"/>
</dbReference>
<organism evidence="3 4">
    <name type="scientific">Aliishimia ponticola</name>
    <dbReference type="NCBI Taxonomy" id="2499833"/>
    <lineage>
        <taxon>Bacteria</taxon>
        <taxon>Pseudomonadati</taxon>
        <taxon>Pseudomonadota</taxon>
        <taxon>Alphaproteobacteria</taxon>
        <taxon>Rhodobacterales</taxon>
        <taxon>Paracoccaceae</taxon>
        <taxon>Aliishimia</taxon>
    </lineage>
</organism>
<comment type="caution">
    <text evidence="3">The sequence shown here is derived from an EMBL/GenBank/DDBJ whole genome shotgun (WGS) entry which is preliminary data.</text>
</comment>
<evidence type="ECO:0000256" key="1">
    <source>
        <dbReference type="ARBA" id="ARBA00022679"/>
    </source>
</evidence>
<dbReference type="PANTHER" id="PTHR43861">
    <property type="entry name" value="TRANS-ACONITATE 2-METHYLTRANSFERASE-RELATED"/>
    <property type="match status" value="1"/>
</dbReference>
<evidence type="ECO:0000313" key="4">
    <source>
        <dbReference type="Proteomes" id="UP000306602"/>
    </source>
</evidence>
<dbReference type="EMBL" id="SRKY01000002">
    <property type="protein sequence ID" value="THH36816.1"/>
    <property type="molecule type" value="Genomic_DNA"/>
</dbReference>
<proteinExistence type="predicted"/>
<dbReference type="OrthoDB" id="5642573at2"/>
<sequence length="209" mass="22482">MQTDAAFWDRIAAKYRATPIRNAEDYDAGLARVVSHLRPTDHVLEIGCGTGGTALRLAPHVARMVASDFAPGMIAQAKDRAGAEAAEFVVGDVHASGFEPGSFDAVLGFNLFHLVPDFDAQLARCHGLLKPGGLLICKTPCLTDPSARLRYKMMTWAVPVMQALGKAPFVKFRTIAQLQTAVEAAGFEIIETGNYPAQPPSHLIVARKV</sequence>
<dbReference type="SUPFAM" id="SSF53335">
    <property type="entry name" value="S-adenosyl-L-methionine-dependent methyltransferases"/>
    <property type="match status" value="1"/>
</dbReference>
<reference evidence="3 4" key="1">
    <citation type="submission" date="2019-04" db="EMBL/GenBank/DDBJ databases">
        <title>Shimia ponticola sp. nov., isolated from seawater.</title>
        <authorList>
            <person name="Kim Y.-O."/>
            <person name="Yoon J.-H."/>
        </authorList>
    </citation>
    <scope>NUCLEOTIDE SEQUENCE [LARGE SCALE GENOMIC DNA]</scope>
    <source>
        <strain evidence="3 4">MYP11</strain>
    </source>
</reference>